<dbReference type="AlphaFoldDB" id="A0A1J1JG91"/>
<evidence type="ECO:0000313" key="2">
    <source>
        <dbReference type="EMBL" id="CUM60133.1"/>
    </source>
</evidence>
<proteinExistence type="predicted"/>
<organism evidence="2">
    <name type="scientific">Planktothrix agardhii</name>
    <name type="common">Oscillatoria agardhii</name>
    <dbReference type="NCBI Taxonomy" id="1160"/>
    <lineage>
        <taxon>Bacteria</taxon>
        <taxon>Bacillati</taxon>
        <taxon>Cyanobacteriota</taxon>
        <taxon>Cyanophyceae</taxon>
        <taxon>Oscillatoriophycideae</taxon>
        <taxon>Oscillatoriales</taxon>
        <taxon>Microcoleaceae</taxon>
        <taxon>Planktothrix</taxon>
    </lineage>
</organism>
<dbReference type="InterPro" id="IPR013321">
    <property type="entry name" value="Arc_rbn_hlx_hlx"/>
</dbReference>
<dbReference type="Gene3D" id="1.10.1220.10">
    <property type="entry name" value="Met repressor-like"/>
    <property type="match status" value="1"/>
</dbReference>
<dbReference type="SUPFAM" id="SSF47598">
    <property type="entry name" value="Ribbon-helix-helix"/>
    <property type="match status" value="1"/>
</dbReference>
<dbReference type="EMBL" id="LO018304">
    <property type="protein sequence ID" value="CUM60133.1"/>
    <property type="molecule type" value="Genomic_DNA"/>
</dbReference>
<dbReference type="Pfam" id="PF01402">
    <property type="entry name" value="RHH_1"/>
    <property type="match status" value="1"/>
</dbReference>
<feature type="domain" description="Ribbon-helix-helix protein CopG" evidence="1">
    <location>
        <begin position="5"/>
        <end position="39"/>
    </location>
</feature>
<protein>
    <recommendedName>
        <fullName evidence="1">Ribbon-helix-helix protein CopG domain-containing protein</fullName>
    </recommendedName>
</protein>
<evidence type="ECO:0000259" key="1">
    <source>
        <dbReference type="Pfam" id="PF01402"/>
    </source>
</evidence>
<sequence>MSREKKIQFSVNEKEYERLKSHAESEGLSMAEVLRDYIKTLTPPKGGRTTSHD</sequence>
<dbReference type="InterPro" id="IPR002145">
    <property type="entry name" value="CopG"/>
</dbReference>
<accession>A0A1J1JG91</accession>
<dbReference type="InterPro" id="IPR010985">
    <property type="entry name" value="Ribbon_hlx_hlx"/>
</dbReference>
<gene>
    <name evidence="2" type="ORF">PLAM_2167</name>
</gene>
<dbReference type="GO" id="GO:0006355">
    <property type="term" value="P:regulation of DNA-templated transcription"/>
    <property type="evidence" value="ECO:0007669"/>
    <property type="project" value="InterPro"/>
</dbReference>
<name>A0A1J1JG91_PLAAG</name>
<reference evidence="2" key="1">
    <citation type="submission" date="2015-09" db="EMBL/GenBank/DDBJ databases">
        <authorList>
            <person name="Jackson K.R."/>
            <person name="Lunt B.L."/>
            <person name="Fisher J.N.B."/>
            <person name="Gardner A.V."/>
            <person name="Bailey M.E."/>
            <person name="Deus L.M."/>
            <person name="Earl A.S."/>
            <person name="Gibby P.D."/>
            <person name="Hartmann K.A."/>
            <person name="Liu J.E."/>
            <person name="Manci A.M."/>
            <person name="Nielsen D.A."/>
            <person name="Solomon M.B."/>
            <person name="Breakwell D.P."/>
            <person name="Burnett S.H."/>
            <person name="Grose J.H."/>
        </authorList>
    </citation>
    <scope>NUCLEOTIDE SEQUENCE</scope>
    <source>
        <strain evidence="2">7805</strain>
    </source>
</reference>